<feature type="transmembrane region" description="Helical" evidence="1">
    <location>
        <begin position="161"/>
        <end position="180"/>
    </location>
</feature>
<comment type="caution">
    <text evidence="2">The sequence shown here is derived from an EMBL/GenBank/DDBJ whole genome shotgun (WGS) entry which is preliminary data.</text>
</comment>
<dbReference type="Proteomes" id="UP000598996">
    <property type="component" value="Unassembled WGS sequence"/>
</dbReference>
<feature type="transmembrane region" description="Helical" evidence="1">
    <location>
        <begin position="200"/>
        <end position="219"/>
    </location>
</feature>
<sequence>MPALAVVAFALAWWAACYLAGRDPMRQAALRAAGALLAYAGGVALWTVDPRGTAAEVLLCVPALLWAGATVALLPSSVPERRQIDLGWLILAGAFLVTLVVLPSAVRLIVLAPLAGGLLLLWRFRDQVRPPMVTAALTVAAALYALALAALLLPISLGRPGLALAAMGLDLLILGFLIAVSDALDVGERLRPDLTRSATAAVVVTVLVGGPAAVTLVAVDDTVVTVLQFLLVAAAMSVAGLEGPVRRGLDVLAFRGEERLRQDRSALLLLAEALPRRRQRHRLLATGEDEFLRFARQALDNYGDLGRLMRSPLTDLPAVDRRLRGRALDQPLERAVELRALLQDKIDRLRPAGAFETTDEWRHYNALHFCTVLGLNPYGRKLRTDGLDRDARQALDWMRRYVPRGTLRRWHNEAAALVAARLWDELITTDPRLVARQRSTPTRST</sequence>
<name>A0ABS1VNU5_9ACTN</name>
<proteinExistence type="predicted"/>
<feature type="transmembrane region" description="Helical" evidence="1">
    <location>
        <begin position="88"/>
        <end position="121"/>
    </location>
</feature>
<reference evidence="2 3" key="1">
    <citation type="submission" date="2021-01" db="EMBL/GenBank/DDBJ databases">
        <title>Actinoplanes sp. nov. LDG1-01 isolated from lichen.</title>
        <authorList>
            <person name="Saeng-In P."/>
            <person name="Phongsopitanun W."/>
            <person name="Kanchanasin P."/>
            <person name="Yuki M."/>
            <person name="Kudo T."/>
            <person name="Ohkuma M."/>
            <person name="Tanasupawat S."/>
        </authorList>
    </citation>
    <scope>NUCLEOTIDE SEQUENCE [LARGE SCALE GENOMIC DNA]</scope>
    <source>
        <strain evidence="2 3">LDG1-01</strain>
    </source>
</reference>
<dbReference type="RefSeq" id="WP_202991635.1">
    <property type="nucleotide sequence ID" value="NZ_JAENHO010000003.1"/>
</dbReference>
<keyword evidence="1" id="KW-0472">Membrane</keyword>
<keyword evidence="1" id="KW-1133">Transmembrane helix</keyword>
<evidence type="ECO:0000313" key="2">
    <source>
        <dbReference type="EMBL" id="MBL7255166.1"/>
    </source>
</evidence>
<feature type="transmembrane region" description="Helical" evidence="1">
    <location>
        <begin position="133"/>
        <end position="155"/>
    </location>
</feature>
<keyword evidence="1" id="KW-0812">Transmembrane</keyword>
<gene>
    <name evidence="2" type="ORF">JKJ07_12655</name>
</gene>
<organism evidence="2 3">
    <name type="scientific">Paractinoplanes lichenicola</name>
    <dbReference type="NCBI Taxonomy" id="2802976"/>
    <lineage>
        <taxon>Bacteria</taxon>
        <taxon>Bacillati</taxon>
        <taxon>Actinomycetota</taxon>
        <taxon>Actinomycetes</taxon>
        <taxon>Micromonosporales</taxon>
        <taxon>Micromonosporaceae</taxon>
        <taxon>Paractinoplanes</taxon>
    </lineage>
</organism>
<dbReference type="EMBL" id="JAENHO010000003">
    <property type="protein sequence ID" value="MBL7255166.1"/>
    <property type="molecule type" value="Genomic_DNA"/>
</dbReference>
<feature type="transmembrane region" description="Helical" evidence="1">
    <location>
        <begin position="29"/>
        <end position="48"/>
    </location>
</feature>
<keyword evidence="3" id="KW-1185">Reference proteome</keyword>
<protein>
    <submittedName>
        <fullName evidence="2">Uncharacterized protein</fullName>
    </submittedName>
</protein>
<evidence type="ECO:0000256" key="1">
    <source>
        <dbReference type="SAM" id="Phobius"/>
    </source>
</evidence>
<accession>A0ABS1VNU5</accession>
<feature type="transmembrane region" description="Helical" evidence="1">
    <location>
        <begin position="225"/>
        <end position="245"/>
    </location>
</feature>
<evidence type="ECO:0000313" key="3">
    <source>
        <dbReference type="Proteomes" id="UP000598996"/>
    </source>
</evidence>
<feature type="transmembrane region" description="Helical" evidence="1">
    <location>
        <begin position="55"/>
        <end position="76"/>
    </location>
</feature>